<dbReference type="AlphaFoldDB" id="J9D6Q9"/>
<reference evidence="1 2" key="1">
    <citation type="submission" date="2011-08" db="EMBL/GenBank/DDBJ databases">
        <authorList>
            <person name="Liu Z.J."/>
            <person name="Shi F.L."/>
            <person name="Lu J.Q."/>
            <person name="Li M."/>
            <person name="Wang Z.L."/>
        </authorList>
    </citation>
    <scope>NUCLEOTIDE SEQUENCE [LARGE SCALE GENOMIC DNA]</scope>
    <source>
        <strain evidence="1 2">USNM 41457</strain>
    </source>
</reference>
<dbReference type="VEuPathDB" id="MicrosporidiaDB:EDEG_02419"/>
<evidence type="ECO:0000313" key="2">
    <source>
        <dbReference type="Proteomes" id="UP000003163"/>
    </source>
</evidence>
<comment type="caution">
    <text evidence="1">The sequence shown here is derived from an EMBL/GenBank/DDBJ whole genome shotgun (WGS) entry which is preliminary data.</text>
</comment>
<dbReference type="EMBL" id="AFBI03000043">
    <property type="protein sequence ID" value="EJW03204.1"/>
    <property type="molecule type" value="Genomic_DNA"/>
</dbReference>
<gene>
    <name evidence="1" type="ORF">EDEG_02419</name>
</gene>
<sequence>MSLSNRNIDVKENVTIETEKHAGIVESRFYILSRFFTSKNFLVSLQSSIPPHYKLFIIQNHAVLIHSLETFYKIYILQKKQKNIYCRSYNDYLIDNLLILVMI</sequence>
<keyword evidence="2" id="KW-1185">Reference proteome</keyword>
<dbReference type="InParanoid" id="J9D6Q9"/>
<reference evidence="2" key="2">
    <citation type="submission" date="2015-07" db="EMBL/GenBank/DDBJ databases">
        <title>Contrasting host-pathogen interactions and genome evolution in two generalist and specialist microsporidian pathogens of mosquitoes.</title>
        <authorList>
            <consortium name="The Broad Institute Genomics Platform"/>
            <consortium name="The Broad Institute Genome Sequencing Center for Infectious Disease"/>
            <person name="Cuomo C.A."/>
            <person name="Sanscrainte N.D."/>
            <person name="Goldberg J.M."/>
            <person name="Heiman D."/>
            <person name="Young S."/>
            <person name="Zeng Q."/>
            <person name="Becnel J.J."/>
            <person name="Birren B.W."/>
        </authorList>
    </citation>
    <scope>NUCLEOTIDE SEQUENCE [LARGE SCALE GENOMIC DNA]</scope>
    <source>
        <strain evidence="2">USNM 41457</strain>
    </source>
</reference>
<accession>J9D6Q9</accession>
<organism evidence="1 2">
    <name type="scientific">Edhazardia aedis (strain USNM 41457)</name>
    <name type="common">Microsporidian parasite</name>
    <dbReference type="NCBI Taxonomy" id="1003232"/>
    <lineage>
        <taxon>Eukaryota</taxon>
        <taxon>Fungi</taxon>
        <taxon>Fungi incertae sedis</taxon>
        <taxon>Microsporidia</taxon>
        <taxon>Edhazardia</taxon>
    </lineage>
</organism>
<name>J9D6Q9_EDHAE</name>
<dbReference type="Proteomes" id="UP000003163">
    <property type="component" value="Unassembled WGS sequence"/>
</dbReference>
<proteinExistence type="predicted"/>
<evidence type="ECO:0000313" key="1">
    <source>
        <dbReference type="EMBL" id="EJW03204.1"/>
    </source>
</evidence>
<protein>
    <submittedName>
        <fullName evidence="1">Uncharacterized protein</fullName>
    </submittedName>
</protein>
<dbReference type="HOGENOM" id="CLU_2263693_0_0_1"/>